<protein>
    <submittedName>
        <fullName evidence="3">Uncharacterized protein</fullName>
    </submittedName>
</protein>
<dbReference type="AlphaFoldDB" id="A0AAU8DR58"/>
<dbReference type="RefSeq" id="WP_353650400.1">
    <property type="nucleotide sequence ID" value="NZ_CP159218.1"/>
</dbReference>
<reference evidence="3" key="1">
    <citation type="submission" date="2024-05" db="EMBL/GenBank/DDBJ databases">
        <authorList>
            <person name="Cai S.Y."/>
            <person name="Jin L.M."/>
            <person name="Li H.R."/>
        </authorList>
    </citation>
    <scope>NUCLEOTIDE SEQUENCE</scope>
    <source>
        <strain evidence="3">A5-74</strain>
    </source>
</reference>
<feature type="transmembrane region" description="Helical" evidence="2">
    <location>
        <begin position="84"/>
        <end position="107"/>
    </location>
</feature>
<accession>A0AAU8DR58</accession>
<gene>
    <name evidence="3" type="ORF">ABLG96_05590</name>
</gene>
<keyword evidence="2" id="KW-0812">Transmembrane</keyword>
<sequence length="117" mass="12116">MTVDPAAALPLSNAPGAPERRTTDRGAPGLAPILTLRIVIGTVLALAAAGASIPLFRASISTSVWGPFIAGDPAVTIRRYSSPWVVAAAGALLLAGLLLVFVVTDLVRLRRVRRSAH</sequence>
<evidence type="ECO:0000313" key="3">
    <source>
        <dbReference type="EMBL" id="XCG64788.1"/>
    </source>
</evidence>
<keyword evidence="2" id="KW-0472">Membrane</keyword>
<evidence type="ECO:0000256" key="2">
    <source>
        <dbReference type="SAM" id="Phobius"/>
    </source>
</evidence>
<proteinExistence type="predicted"/>
<feature type="region of interest" description="Disordered" evidence="1">
    <location>
        <begin position="1"/>
        <end position="28"/>
    </location>
</feature>
<dbReference type="EMBL" id="CP159218">
    <property type="protein sequence ID" value="XCG64788.1"/>
    <property type="molecule type" value="Genomic_DNA"/>
</dbReference>
<evidence type="ECO:0000256" key="1">
    <source>
        <dbReference type="SAM" id="MobiDB-lite"/>
    </source>
</evidence>
<organism evidence="3">
    <name type="scientific">Nakamurella sp. A5-74</name>
    <dbReference type="NCBI Taxonomy" id="3158264"/>
    <lineage>
        <taxon>Bacteria</taxon>
        <taxon>Bacillati</taxon>
        <taxon>Actinomycetota</taxon>
        <taxon>Actinomycetes</taxon>
        <taxon>Nakamurellales</taxon>
        <taxon>Nakamurellaceae</taxon>
        <taxon>Nakamurella</taxon>
    </lineage>
</organism>
<name>A0AAU8DR58_9ACTN</name>
<keyword evidence="2" id="KW-1133">Transmembrane helix</keyword>
<feature type="transmembrane region" description="Helical" evidence="2">
    <location>
        <begin position="30"/>
        <end position="56"/>
    </location>
</feature>